<gene>
    <name evidence="1" type="ORF">CYR32_07235</name>
</gene>
<accession>A0A2N5E7Y8</accession>
<dbReference type="InterPro" id="IPR009050">
    <property type="entry name" value="Globin-like_sf"/>
</dbReference>
<organism evidence="1 2">
    <name type="scientific">Chimaeribacter coloradensis</name>
    <dbReference type="NCBI Taxonomy" id="2060068"/>
    <lineage>
        <taxon>Bacteria</taxon>
        <taxon>Pseudomonadati</taxon>
        <taxon>Pseudomonadota</taxon>
        <taxon>Gammaproteobacteria</taxon>
        <taxon>Enterobacterales</taxon>
        <taxon>Yersiniaceae</taxon>
        <taxon>Chimaeribacter</taxon>
    </lineage>
</organism>
<reference evidence="1 2" key="1">
    <citation type="submission" date="2017-12" db="EMBL/GenBank/DDBJ databases">
        <title>Characterization of six clinical isolates of Enterochimera gen. nov., a novel genus of the Yersiniaciae family and the three species Enterochimera arupensis sp. nov., Enterochimera coloradensis sp. nov, and Enterochimera californica sp. nov.</title>
        <authorList>
            <person name="Rossi A."/>
            <person name="Fisher M."/>
        </authorList>
    </citation>
    <scope>NUCLEOTIDE SEQUENCE [LARGE SCALE GENOMIC DNA]</scope>
    <source>
        <strain evidence="2">2016-Iso4</strain>
    </source>
</reference>
<dbReference type="EMBL" id="PJZH01000004">
    <property type="protein sequence ID" value="PLR37595.1"/>
    <property type="molecule type" value="Genomic_DNA"/>
</dbReference>
<sequence>MTFSYDTVFNDSYARITDKDGSDRFFNHFYQLFIHSTSEIEAAFLDHEEAQIRKIVYKTFFFMLSVSSTHSVSNYLMTISRTHDAEGIKLPPAFYAHWRRAVLQTVRQLDPQCDEDTITAWAMVIAPGLEYMRRQAELYHSTPPTGVSP</sequence>
<dbReference type="GO" id="GO:0019825">
    <property type="term" value="F:oxygen binding"/>
    <property type="evidence" value="ECO:0007669"/>
    <property type="project" value="InterPro"/>
</dbReference>
<proteinExistence type="predicted"/>
<dbReference type="OrthoDB" id="980856at2"/>
<dbReference type="RefSeq" id="WP_101823722.1">
    <property type="nucleotide sequence ID" value="NZ_PJZH01000004.1"/>
</dbReference>
<dbReference type="GO" id="GO:0020037">
    <property type="term" value="F:heme binding"/>
    <property type="evidence" value="ECO:0007669"/>
    <property type="project" value="InterPro"/>
</dbReference>
<keyword evidence="2" id="KW-1185">Reference proteome</keyword>
<comment type="caution">
    <text evidence="1">The sequence shown here is derived from an EMBL/GenBank/DDBJ whole genome shotgun (WGS) entry which is preliminary data.</text>
</comment>
<protein>
    <submittedName>
        <fullName evidence="1">Globin</fullName>
    </submittedName>
</protein>
<evidence type="ECO:0000313" key="2">
    <source>
        <dbReference type="Proteomes" id="UP000234503"/>
    </source>
</evidence>
<dbReference type="AlphaFoldDB" id="A0A2N5E7Y8"/>
<dbReference type="SUPFAM" id="SSF46458">
    <property type="entry name" value="Globin-like"/>
    <property type="match status" value="1"/>
</dbReference>
<dbReference type="Proteomes" id="UP000234503">
    <property type="component" value="Unassembled WGS sequence"/>
</dbReference>
<dbReference type="Gene3D" id="1.10.490.10">
    <property type="entry name" value="Globins"/>
    <property type="match status" value="1"/>
</dbReference>
<name>A0A2N5E7Y8_9GAMM</name>
<evidence type="ECO:0000313" key="1">
    <source>
        <dbReference type="EMBL" id="PLR37595.1"/>
    </source>
</evidence>
<dbReference type="InterPro" id="IPR012292">
    <property type="entry name" value="Globin/Proto"/>
</dbReference>